<feature type="transmembrane region" description="Helical" evidence="12">
    <location>
        <begin position="819"/>
        <end position="837"/>
    </location>
</feature>
<dbReference type="GO" id="GO:0005789">
    <property type="term" value="C:endoplasmic reticulum membrane"/>
    <property type="evidence" value="ECO:0007669"/>
    <property type="project" value="UniProtKB-SubCell"/>
</dbReference>
<dbReference type="Proteomes" id="UP000271162">
    <property type="component" value="Unassembled WGS sequence"/>
</dbReference>
<evidence type="ECO:0000256" key="8">
    <source>
        <dbReference type="ARBA" id="ARBA00022824"/>
    </source>
</evidence>
<dbReference type="EC" id="2.-.-.-" evidence="12"/>
<reference evidence="16" key="1">
    <citation type="submission" date="2017-02" db="UniProtKB">
        <authorList>
            <consortium name="WormBaseParasite"/>
        </authorList>
    </citation>
    <scope>IDENTIFICATION</scope>
</reference>
<organism evidence="16">
    <name type="scientific">Nippostrongylus brasiliensis</name>
    <name type="common">Rat hookworm</name>
    <dbReference type="NCBI Taxonomy" id="27835"/>
    <lineage>
        <taxon>Eukaryota</taxon>
        <taxon>Metazoa</taxon>
        <taxon>Ecdysozoa</taxon>
        <taxon>Nematoda</taxon>
        <taxon>Chromadorea</taxon>
        <taxon>Rhabditida</taxon>
        <taxon>Rhabditina</taxon>
        <taxon>Rhabditomorpha</taxon>
        <taxon>Strongyloidea</taxon>
        <taxon>Heligmosomidae</taxon>
        <taxon>Nippostrongylus</taxon>
    </lineage>
</organism>
<evidence type="ECO:0000256" key="7">
    <source>
        <dbReference type="ARBA" id="ARBA00022692"/>
    </source>
</evidence>
<gene>
    <name evidence="14" type="ORF">NBR_LOCUS19373</name>
</gene>
<comment type="similarity">
    <text evidence="3 12">Belongs to the PIGG/PIGN/PIGO family. PIGN subfamily.</text>
</comment>
<dbReference type="InterPro" id="IPR017850">
    <property type="entry name" value="Alkaline_phosphatase_core_sf"/>
</dbReference>
<dbReference type="WBParaSite" id="NBR_0001937001-mRNA-1">
    <property type="protein sequence ID" value="NBR_0001937001-mRNA-1"/>
    <property type="gene ID" value="NBR_0001937001"/>
</dbReference>
<feature type="transmembrane region" description="Helical" evidence="12">
    <location>
        <begin position="745"/>
        <end position="765"/>
    </location>
</feature>
<feature type="transmembrane region" description="Helical" evidence="12">
    <location>
        <begin position="888"/>
        <end position="913"/>
    </location>
</feature>
<dbReference type="AlphaFoldDB" id="A0A0N4YQ48"/>
<feature type="domain" description="GPI ethanolamine phosphate transferase 1 C-terminal" evidence="13">
    <location>
        <begin position="366"/>
        <end position="833"/>
    </location>
</feature>
<comment type="function">
    <text evidence="12">Ethanolamine phosphate transferase involved in glycosylphosphatidylinositol-anchor biosynthesis. Transfers ethanolamine phosphate to the first alpha-1,4-linked mannose of the glycosylphosphatidylinositol precursor of GPI-anchor.</text>
</comment>
<comment type="pathway">
    <text evidence="2 12">Glycolipid biosynthesis; glycosylphosphatidylinositol-anchor biosynthesis.</text>
</comment>
<feature type="transmembrane region" description="Helical" evidence="12">
    <location>
        <begin position="529"/>
        <end position="546"/>
    </location>
</feature>
<dbReference type="InterPro" id="IPR007070">
    <property type="entry name" value="GPI_EtnP_transferase_1"/>
</dbReference>
<feature type="transmembrane region" description="Helical" evidence="12">
    <location>
        <begin position="552"/>
        <end position="571"/>
    </location>
</feature>
<keyword evidence="5 12" id="KW-0337">GPI-anchor biosynthesis</keyword>
<keyword evidence="10 12" id="KW-0472">Membrane</keyword>
<keyword evidence="9 12" id="KW-1133">Transmembrane helix</keyword>
<comment type="subcellular location">
    <subcellularLocation>
        <location evidence="1 12">Endoplasmic reticulum membrane</location>
        <topology evidence="1 12">Multi-pass membrane protein</topology>
    </subcellularLocation>
</comment>
<dbReference type="Gene3D" id="3.40.720.10">
    <property type="entry name" value="Alkaline Phosphatase, subunit A"/>
    <property type="match status" value="2"/>
</dbReference>
<evidence type="ECO:0000313" key="16">
    <source>
        <dbReference type="WBParaSite" id="NBR_0001937001-mRNA-1"/>
    </source>
</evidence>
<feature type="domain" description="GPI ethanolamine phosphate transferase 1 C-terminal" evidence="13">
    <location>
        <begin position="839"/>
        <end position="936"/>
    </location>
</feature>
<evidence type="ECO:0000256" key="4">
    <source>
        <dbReference type="ARBA" id="ARBA00020831"/>
    </source>
</evidence>
<reference evidence="14 15" key="2">
    <citation type="submission" date="2018-11" db="EMBL/GenBank/DDBJ databases">
        <authorList>
            <consortium name="Pathogen Informatics"/>
        </authorList>
    </citation>
    <scope>NUCLEOTIDE SEQUENCE [LARGE SCALE GENOMIC DNA]</scope>
</reference>
<dbReference type="PANTHER" id="PTHR12250:SF0">
    <property type="entry name" value="GPI ETHANOLAMINE PHOSPHATE TRANSFERASE 1"/>
    <property type="match status" value="1"/>
</dbReference>
<evidence type="ECO:0000256" key="1">
    <source>
        <dbReference type="ARBA" id="ARBA00004477"/>
    </source>
</evidence>
<dbReference type="InterPro" id="IPR037671">
    <property type="entry name" value="PIGN_N"/>
</dbReference>
<dbReference type="GO" id="GO:0051377">
    <property type="term" value="F:mannose-ethanolamine phosphotransferase activity"/>
    <property type="evidence" value="ECO:0007669"/>
    <property type="project" value="UniProtKB-UniRule"/>
</dbReference>
<dbReference type="STRING" id="27835.A0A0N4YQ48"/>
<evidence type="ECO:0000313" key="14">
    <source>
        <dbReference type="EMBL" id="VDL83107.1"/>
    </source>
</evidence>
<evidence type="ECO:0000256" key="3">
    <source>
        <dbReference type="ARBA" id="ARBA00008400"/>
    </source>
</evidence>
<evidence type="ECO:0000256" key="2">
    <source>
        <dbReference type="ARBA" id="ARBA00004687"/>
    </source>
</evidence>
<evidence type="ECO:0000313" key="15">
    <source>
        <dbReference type="Proteomes" id="UP000271162"/>
    </source>
</evidence>
<feature type="transmembrane region" description="Helical" evidence="12">
    <location>
        <begin position="640"/>
        <end position="668"/>
    </location>
</feature>
<proteinExistence type="inferred from homology"/>
<evidence type="ECO:0000256" key="12">
    <source>
        <dbReference type="RuleBase" id="RU367138"/>
    </source>
</evidence>
<feature type="transmembrane region" description="Helical" evidence="12">
    <location>
        <begin position="777"/>
        <end position="807"/>
    </location>
</feature>
<evidence type="ECO:0000259" key="13">
    <source>
        <dbReference type="Pfam" id="PF04987"/>
    </source>
</evidence>
<feature type="transmembrane region" description="Helical" evidence="12">
    <location>
        <begin position="610"/>
        <end position="628"/>
    </location>
</feature>
<dbReference type="Pfam" id="PF04987">
    <property type="entry name" value="PigN"/>
    <property type="match status" value="2"/>
</dbReference>
<dbReference type="EMBL" id="UYSL01024128">
    <property type="protein sequence ID" value="VDL83107.1"/>
    <property type="molecule type" value="Genomic_DNA"/>
</dbReference>
<evidence type="ECO:0000256" key="6">
    <source>
        <dbReference type="ARBA" id="ARBA00022679"/>
    </source>
</evidence>
<feature type="transmembrane region" description="Helical" evidence="12">
    <location>
        <begin position="849"/>
        <end position="868"/>
    </location>
</feature>
<feature type="transmembrane region" description="Helical" evidence="12">
    <location>
        <begin position="416"/>
        <end position="434"/>
    </location>
</feature>
<keyword evidence="7 12" id="KW-0812">Transmembrane</keyword>
<accession>A0A0N4YQ48</accession>
<keyword evidence="11" id="KW-0325">Glycoprotein</keyword>
<feature type="transmembrane region" description="Helical" evidence="12">
    <location>
        <begin position="478"/>
        <end position="499"/>
    </location>
</feature>
<dbReference type="GO" id="GO:0006506">
    <property type="term" value="P:GPI anchor biosynthetic process"/>
    <property type="evidence" value="ECO:0007669"/>
    <property type="project" value="UniProtKB-UniPathway"/>
</dbReference>
<protein>
    <recommendedName>
        <fullName evidence="4 12">GPI ethanolamine phosphate transferase 1</fullName>
        <ecNumber evidence="12">2.-.-.-</ecNumber>
    </recommendedName>
</protein>
<evidence type="ECO:0000256" key="9">
    <source>
        <dbReference type="ARBA" id="ARBA00022989"/>
    </source>
</evidence>
<keyword evidence="8 12" id="KW-0256">Endoplasmic reticulum</keyword>
<dbReference type="OMA" id="MKVSREY"/>
<evidence type="ECO:0000256" key="10">
    <source>
        <dbReference type="ARBA" id="ARBA00023136"/>
    </source>
</evidence>
<dbReference type="PANTHER" id="PTHR12250">
    <property type="entry name" value="PHOSPHATIDYLINOSITOL GLYCAN, CLASS N"/>
    <property type="match status" value="1"/>
</dbReference>
<dbReference type="SUPFAM" id="SSF53649">
    <property type="entry name" value="Alkaline phosphatase-like"/>
    <property type="match status" value="1"/>
</dbReference>
<evidence type="ECO:0000256" key="11">
    <source>
        <dbReference type="ARBA" id="ARBA00023180"/>
    </source>
</evidence>
<sequence>MQWRLACAGILIHAILIYAIFDIYYTSPIVTNVPAHEITSQDAPAKRLVVFTADGLRMDTFTRRSEKSPFLHSIIRERKGIYAISRSHVPTESRPGHVAIFAGFTEDVSAVARGWKHNPVQFDSIFNRSREAWIWGSPDIVTLFDNYPHVHSFMYSSNDEDFGSNEAYKLDEWVFNHVEDFFNNAKKDDVRKKALHADRQRVFNEFFNDDSTAWVFTADHGMTDWGSHGAGSDEEVLTPFMAWGAGVQKGGTTSSIAQIDLAPLLASLIGVAVPVNSMGVLPINILDAQPNYVFRSCLANFLQLKEQFLALRAEKAKRLWFKDFDTFGLVALEALEAEIMKLAKLRRFAPASSLFVENAAHIKKAIFHYHRYDRTFLGGAVSCCFMAWIALVWCYLTRDRSLDMFTPRTLTPNRPFTVIITLTIVFCLYCRLPFTNWLYLLIPLFLLSTMENSLNLSAQVCEFCRHCVTNYATMSFTFLLQPFLGLVLMSVLLFIFVIVFIDRRFLASVFVFLTIVPSLYNSKAAEEKNVWRIFCVALVPFPFFANVGKFEMAWLCTAAPAVFAIALRKLSTHPSFLKKSTDLRNLSGMLFITAGLVLISSYAFQKTPAFLRLISWLSLPFSVILPLFSPPTIVDRSVWFISCLFVPFSLLSIAYESTFTLCFIPLLLMFVRFEFGHLSDAEFLNVPVDQAVDAQGSSVICGNQGNILRLRRNKFAIYPENCVSSSLRLVCTARSNRVSAAELRRSVLCVGFVLATIFGTGNFASMNSFNPSTLSRFISVFSPFTMAMLLLLKLFIPLLMIALLFAAVLRFNNEAIQRLSYLVLIITDLMAMAMCTARSNRVSAAELRRSVLCVAFVLATIFGTGNFASMNSFNPSTLSRFISVFSPFTMAMLLLLKLFIPLLMIALLFAAVLRFNNEAIQRLSYLCFFHLLKDDGSWLDIGLSISQYLISMCMSVVVFVFLQGASNLMTFSLSRQHIQRAKGFLKTKDNDCLL</sequence>
<keyword evidence="6 12" id="KW-0808">Transferase</keyword>
<feature type="transmembrane region" description="Helical" evidence="12">
    <location>
        <begin position="583"/>
        <end position="604"/>
    </location>
</feature>
<dbReference type="InterPro" id="IPR017852">
    <property type="entry name" value="GPI_EtnP_transferase_1_C"/>
</dbReference>
<name>A0A0N4YQ48_NIPBR</name>
<evidence type="ECO:0000256" key="5">
    <source>
        <dbReference type="ARBA" id="ARBA00022502"/>
    </source>
</evidence>
<dbReference type="CDD" id="cd16020">
    <property type="entry name" value="GPI_EPT_1"/>
    <property type="match status" value="1"/>
</dbReference>
<keyword evidence="15" id="KW-1185">Reference proteome</keyword>
<dbReference type="UniPathway" id="UPA00196"/>
<feature type="transmembrane region" description="Helical" evidence="12">
    <location>
        <begin position="948"/>
        <end position="965"/>
    </location>
</feature>
<feature type="transmembrane region" description="Helical" evidence="12">
    <location>
        <begin position="505"/>
        <end position="522"/>
    </location>
</feature>
<feature type="transmembrane region" description="Helical" evidence="12">
    <location>
        <begin position="376"/>
        <end position="396"/>
    </location>
</feature>